<accession>A0A291HTV8</accession>
<keyword evidence="3 6" id="KW-0812">Transmembrane</keyword>
<evidence type="ECO:0000256" key="4">
    <source>
        <dbReference type="ARBA" id="ARBA00022989"/>
    </source>
</evidence>
<feature type="transmembrane region" description="Helical" evidence="6">
    <location>
        <begin position="112"/>
        <end position="135"/>
    </location>
</feature>
<keyword evidence="8" id="KW-1185">Reference proteome</keyword>
<keyword evidence="2" id="KW-1003">Cell membrane</keyword>
<feature type="transmembrane region" description="Helical" evidence="6">
    <location>
        <begin position="70"/>
        <end position="91"/>
    </location>
</feature>
<gene>
    <name evidence="7" type="ORF">AN401_18135</name>
</gene>
<organism evidence="7 8">
    <name type="scientific">Zobellella denitrificans</name>
    <dbReference type="NCBI Taxonomy" id="347534"/>
    <lineage>
        <taxon>Bacteria</taxon>
        <taxon>Pseudomonadati</taxon>
        <taxon>Pseudomonadota</taxon>
        <taxon>Gammaproteobacteria</taxon>
        <taxon>Aeromonadales</taxon>
        <taxon>Aeromonadaceae</taxon>
        <taxon>Zobellella</taxon>
    </lineage>
</organism>
<proteinExistence type="predicted"/>
<dbReference type="GO" id="GO:0005886">
    <property type="term" value="C:plasma membrane"/>
    <property type="evidence" value="ECO:0007669"/>
    <property type="project" value="UniProtKB-SubCell"/>
</dbReference>
<sequence>MEAHTLLMFVIATLSLNLIPGPDVVYVVSSTMRGRLRTGLKAALGLGLGYLVHTAAAVLGLSALILSSAFLFGLVKYLGACYLLYLGAMALRNSWRGTSPLRPQAGAAPARGVFRQGVVVSVLNPKVAIFFLSFLPQFVSVNSANPAAELVLLGLLFSLLATLSNSLYACLGGLVFGNPASARYTRALEGGSGVLLLGLGARIALSRG</sequence>
<evidence type="ECO:0000256" key="6">
    <source>
        <dbReference type="SAM" id="Phobius"/>
    </source>
</evidence>
<protein>
    <submittedName>
        <fullName evidence="7">Lysine transporter LysE</fullName>
    </submittedName>
</protein>
<dbReference type="PIRSF" id="PIRSF006324">
    <property type="entry name" value="LeuE"/>
    <property type="match status" value="1"/>
</dbReference>
<evidence type="ECO:0000313" key="7">
    <source>
        <dbReference type="EMBL" id="ATG75529.1"/>
    </source>
</evidence>
<feature type="transmembrane region" description="Helical" evidence="6">
    <location>
        <begin position="155"/>
        <end position="176"/>
    </location>
</feature>
<evidence type="ECO:0000256" key="2">
    <source>
        <dbReference type="ARBA" id="ARBA00022475"/>
    </source>
</evidence>
<evidence type="ECO:0000256" key="1">
    <source>
        <dbReference type="ARBA" id="ARBA00004651"/>
    </source>
</evidence>
<dbReference type="GO" id="GO:0015171">
    <property type="term" value="F:amino acid transmembrane transporter activity"/>
    <property type="evidence" value="ECO:0007669"/>
    <property type="project" value="TreeGrafter"/>
</dbReference>
<dbReference type="Proteomes" id="UP000217763">
    <property type="component" value="Chromosome"/>
</dbReference>
<dbReference type="PANTHER" id="PTHR30086">
    <property type="entry name" value="ARGININE EXPORTER PROTEIN ARGO"/>
    <property type="match status" value="1"/>
</dbReference>
<dbReference type="RefSeq" id="WP_096780136.1">
    <property type="nucleotide sequence ID" value="NZ_CP012621.1"/>
</dbReference>
<dbReference type="InterPro" id="IPR001123">
    <property type="entry name" value="LeuE-type"/>
</dbReference>
<dbReference type="Pfam" id="PF01810">
    <property type="entry name" value="LysE"/>
    <property type="match status" value="1"/>
</dbReference>
<dbReference type="AlphaFoldDB" id="A0A291HTV8"/>
<reference evidence="8" key="1">
    <citation type="submission" date="2015-09" db="EMBL/GenBank/DDBJ databases">
        <authorList>
            <person name="Shao Z."/>
            <person name="Wang L."/>
        </authorList>
    </citation>
    <scope>NUCLEOTIDE SEQUENCE [LARGE SCALE GENOMIC DNA]</scope>
    <source>
        <strain evidence="8">F13-1</strain>
    </source>
</reference>
<feature type="transmembrane region" description="Helical" evidence="6">
    <location>
        <begin position="6"/>
        <end position="28"/>
    </location>
</feature>
<name>A0A291HTV8_9GAMM</name>
<dbReference type="KEGG" id="zdf:AN401_18135"/>
<comment type="subcellular location">
    <subcellularLocation>
        <location evidence="1">Cell membrane</location>
        <topology evidence="1">Multi-pass membrane protein</topology>
    </subcellularLocation>
</comment>
<evidence type="ECO:0000313" key="8">
    <source>
        <dbReference type="Proteomes" id="UP000217763"/>
    </source>
</evidence>
<dbReference type="EMBL" id="CP012621">
    <property type="protein sequence ID" value="ATG75529.1"/>
    <property type="molecule type" value="Genomic_DNA"/>
</dbReference>
<feature type="transmembrane region" description="Helical" evidence="6">
    <location>
        <begin position="40"/>
        <end position="64"/>
    </location>
</feature>
<dbReference type="PANTHER" id="PTHR30086:SF20">
    <property type="entry name" value="ARGININE EXPORTER PROTEIN ARGO-RELATED"/>
    <property type="match status" value="1"/>
</dbReference>
<keyword evidence="5 6" id="KW-0472">Membrane</keyword>
<evidence type="ECO:0000256" key="5">
    <source>
        <dbReference type="ARBA" id="ARBA00023136"/>
    </source>
</evidence>
<keyword evidence="4 6" id="KW-1133">Transmembrane helix</keyword>
<evidence type="ECO:0000256" key="3">
    <source>
        <dbReference type="ARBA" id="ARBA00022692"/>
    </source>
</evidence>